<feature type="region of interest" description="Disordered" evidence="1">
    <location>
        <begin position="28"/>
        <end position="50"/>
    </location>
</feature>
<evidence type="ECO:0000256" key="1">
    <source>
        <dbReference type="SAM" id="MobiDB-lite"/>
    </source>
</evidence>
<dbReference type="EMBL" id="JAODUP010000654">
    <property type="protein sequence ID" value="KAK2145832.1"/>
    <property type="molecule type" value="Genomic_DNA"/>
</dbReference>
<evidence type="ECO:0000313" key="2">
    <source>
        <dbReference type="EMBL" id="KAK2145832.1"/>
    </source>
</evidence>
<sequence length="322" mass="35703">MNLHSTHQTSDVCLFELVPPSPDGYFTRARSFSNGSPSRGVKSRDHSEPVSKAGSRLRLYFKETFSRIQRSRSFSEFTDISPEMTSDSTNIDTSSPKALAVSANIDFAEIDRVIEGHRKQLAESQKQILNHSATEQMSPVYWLQTVSGSESCESSDSDDSCCPLVCNCGARRSRRGEIRGHIKVKYIPVSSVAGTSERRLPPIDHAPSRFSYRNLDSDYFSRLLYCDGDVAASNVTSARQPRDKYAICEPEIPDPIQESLLDNDVSLSLAPNQEASPSCLDSSRTAFRRAEKSNHRPNSDGGIRNIVQDVNSGVATDRREDS</sequence>
<feature type="compositionally biased region" description="Basic and acidic residues" evidence="1">
    <location>
        <begin position="288"/>
        <end position="298"/>
    </location>
</feature>
<name>A0AAD9J480_9ANNE</name>
<proteinExistence type="predicted"/>
<keyword evidence="3" id="KW-1185">Reference proteome</keyword>
<protein>
    <submittedName>
        <fullName evidence="2">Uncharacterized protein</fullName>
    </submittedName>
</protein>
<gene>
    <name evidence="2" type="ORF">LSH36_654g00032</name>
</gene>
<dbReference type="Proteomes" id="UP001208570">
    <property type="component" value="Unassembled WGS sequence"/>
</dbReference>
<feature type="compositionally biased region" description="Polar residues" evidence="1">
    <location>
        <begin position="271"/>
        <end position="285"/>
    </location>
</feature>
<dbReference type="AlphaFoldDB" id="A0AAD9J480"/>
<accession>A0AAD9J480</accession>
<evidence type="ECO:0000313" key="3">
    <source>
        <dbReference type="Proteomes" id="UP001208570"/>
    </source>
</evidence>
<organism evidence="2 3">
    <name type="scientific">Paralvinella palmiformis</name>
    <dbReference type="NCBI Taxonomy" id="53620"/>
    <lineage>
        <taxon>Eukaryota</taxon>
        <taxon>Metazoa</taxon>
        <taxon>Spiralia</taxon>
        <taxon>Lophotrochozoa</taxon>
        <taxon>Annelida</taxon>
        <taxon>Polychaeta</taxon>
        <taxon>Sedentaria</taxon>
        <taxon>Canalipalpata</taxon>
        <taxon>Terebellida</taxon>
        <taxon>Terebelliformia</taxon>
        <taxon>Alvinellidae</taxon>
        <taxon>Paralvinella</taxon>
    </lineage>
</organism>
<feature type="region of interest" description="Disordered" evidence="1">
    <location>
        <begin position="271"/>
        <end position="322"/>
    </location>
</feature>
<comment type="caution">
    <text evidence="2">The sequence shown here is derived from an EMBL/GenBank/DDBJ whole genome shotgun (WGS) entry which is preliminary data.</text>
</comment>
<reference evidence="2" key="1">
    <citation type="journal article" date="2023" name="Mol. Biol. Evol.">
        <title>Third-Generation Sequencing Reveals the Adaptive Role of the Epigenome in Three Deep-Sea Polychaetes.</title>
        <authorList>
            <person name="Perez M."/>
            <person name="Aroh O."/>
            <person name="Sun Y."/>
            <person name="Lan Y."/>
            <person name="Juniper S.K."/>
            <person name="Young C.R."/>
            <person name="Angers B."/>
            <person name="Qian P.Y."/>
        </authorList>
    </citation>
    <scope>NUCLEOTIDE SEQUENCE</scope>
    <source>
        <strain evidence="2">P08H-3</strain>
    </source>
</reference>